<dbReference type="GO" id="GO:0005694">
    <property type="term" value="C:chromosome"/>
    <property type="evidence" value="ECO:0007669"/>
    <property type="project" value="InterPro"/>
</dbReference>
<feature type="compositionally biased region" description="Low complexity" evidence="3">
    <location>
        <begin position="115"/>
        <end position="132"/>
    </location>
</feature>
<sequence>MAPLSGPASSSGSSRWQLSSIRVRGFKSFGPSWVTVPLPNTNLVGILGPNGSGKSNLLEAVLFAVGCPATSLRVRTLRELASSDAAHAPCEVELTIQRQAAATVASSAGGGGGRRSAVNKGASASASTAAATPPLELHTLRTSLAPDGASRLYQLDGRNRTAQQVKDFLAPRGMALDSGPGTDTSPRVIRQAQVTALADSNDSTALAALIGSASGLVRWRDETRRGSQELEVTRGSLREIRTHLETLQTAVRDDEERLAAASRLASLETEIAAVGGELGAALERWVRQIEDELAACERRESDGQDEIRRLEEAAAAAEVQHQHLVSELEKLLADDAAAAAAVAVAAAAAQYHEHLRAAAVESTAEAAAARERLAAATADVRHLEVLLAEARSETSRLAGAMMASQQYGRDSGAAAASMCGAADAAAAAAASEAASAAAAAADAATATADTAASAVRSTQRQLSEVRARADALRRALQLPPRPPSPLQHQHQPPPPPQAWLPLDLLRFSDPRVAPALLRAFGRQMVAADDAAAAALATRFGLSSVTLAGSVSHRGMLTGGWDGGGGGGGAAARGRQLWERLWELSELIRLEGRLAVLLSQQQGALAAAERRRGEAEAAALEAVAAEEQARVGGDPQFGVAARCGGGEGGGPGGEQRDEMECGQAVQHRIQNLDEQLSAAQQAQHTAAAAATAAELEEAQHREALMHHCGSGTAAASGGGVVQSGVRDGLVAEVTALRARVEELEAARSAALLSVEAAEAEEEAAEARAAGVLAEEVAEARLRERRRLVQDLERSLQEAKEAVAAAALRRQELEASAAIAAVRTADLQAQLRGRRGALRAERESLAAGRAALKRVGQERDAIRREYGSMYAGGDDGGSGGERAAGGAAVAAASEVATKRQVDPGQRKQQDKDDDPERAKDGKAKGEEEKKAEKGAEEDCEKAAAVLRNQLRTLRLERGRLGGSHVSPAQLLQFQERVAAVAVLRERANSLATAADMLQVLAANTAVFNAVRRRFVSLCGRLLPSLDLDLTAPYGCASRGVVVRFRRHNRPDRDPDGGDADGTEADGGSRGGWTEELGQLSGGQRTLVSVALLLGLALALSGGGGGGNSDGGGGLFLLDEVDAALDEHNQAAVAALLRYLSHRGGGCQVLAVTHNAAFQTACNGFVRLTRGPAGTQLEMPGAAGAIAAPHLAAAGPGNGAAAGWGIGGSRGGGSGGGDCGTGGAGGVAGVPAAKKLRTARPRRV</sequence>
<dbReference type="GO" id="GO:0051276">
    <property type="term" value="P:chromosome organization"/>
    <property type="evidence" value="ECO:0007669"/>
    <property type="project" value="InterPro"/>
</dbReference>
<dbReference type="InterPro" id="IPR003395">
    <property type="entry name" value="RecF/RecN/SMC_N"/>
</dbReference>
<feature type="coiled-coil region" evidence="2">
    <location>
        <begin position="237"/>
        <end position="334"/>
    </location>
</feature>
<name>D8TZ83_VOLCA</name>
<evidence type="ECO:0000256" key="1">
    <source>
        <dbReference type="ARBA" id="ARBA00023054"/>
    </source>
</evidence>
<feature type="region of interest" description="Disordered" evidence="3">
    <location>
        <begin position="867"/>
        <end position="936"/>
    </location>
</feature>
<dbReference type="OrthoDB" id="552568at2759"/>
<feature type="compositionally biased region" description="Pro residues" evidence="3">
    <location>
        <begin position="479"/>
        <end position="498"/>
    </location>
</feature>
<evidence type="ECO:0000256" key="2">
    <source>
        <dbReference type="SAM" id="Coils"/>
    </source>
</evidence>
<feature type="compositionally biased region" description="Gly residues" evidence="3">
    <location>
        <begin position="871"/>
        <end position="881"/>
    </location>
</feature>
<evidence type="ECO:0000259" key="4">
    <source>
        <dbReference type="Pfam" id="PF02463"/>
    </source>
</evidence>
<organism evidence="6">
    <name type="scientific">Volvox carteri f. nagariensis</name>
    <dbReference type="NCBI Taxonomy" id="3068"/>
    <lineage>
        <taxon>Eukaryota</taxon>
        <taxon>Viridiplantae</taxon>
        <taxon>Chlorophyta</taxon>
        <taxon>core chlorophytes</taxon>
        <taxon>Chlorophyceae</taxon>
        <taxon>CS clade</taxon>
        <taxon>Chlamydomonadales</taxon>
        <taxon>Volvocaceae</taxon>
        <taxon>Volvox</taxon>
    </lineage>
</organism>
<dbReference type="InterPro" id="IPR036277">
    <property type="entry name" value="SMC_hinge_sf"/>
</dbReference>
<feature type="coiled-coil region" evidence="2">
    <location>
        <begin position="597"/>
        <end position="629"/>
    </location>
</feature>
<dbReference type="AlphaFoldDB" id="D8TZ83"/>
<dbReference type="GeneID" id="9615769"/>
<accession>D8TZ83</accession>
<feature type="compositionally biased region" description="Low complexity" evidence="3">
    <location>
        <begin position="882"/>
        <end position="893"/>
    </location>
</feature>
<dbReference type="KEGG" id="vcn:VOLCADRAFT_105201"/>
<feature type="domain" description="RecF/RecN/SMC N-terminal" evidence="4">
    <location>
        <begin position="18"/>
        <end position="1167"/>
    </location>
</feature>
<feature type="compositionally biased region" description="Basic and acidic residues" evidence="3">
    <location>
        <begin position="894"/>
        <end position="934"/>
    </location>
</feature>
<reference evidence="5 6" key="1">
    <citation type="journal article" date="2010" name="Science">
        <title>Genomic analysis of organismal complexity in the multicellular green alga Volvox carteri.</title>
        <authorList>
            <person name="Prochnik S.E."/>
            <person name="Umen J."/>
            <person name="Nedelcu A.M."/>
            <person name="Hallmann A."/>
            <person name="Miller S.M."/>
            <person name="Nishii I."/>
            <person name="Ferris P."/>
            <person name="Kuo A."/>
            <person name="Mitros T."/>
            <person name="Fritz-Laylin L.K."/>
            <person name="Hellsten U."/>
            <person name="Chapman J."/>
            <person name="Simakov O."/>
            <person name="Rensing S.A."/>
            <person name="Terry A."/>
            <person name="Pangilinan J."/>
            <person name="Kapitonov V."/>
            <person name="Jurka J."/>
            <person name="Salamov A."/>
            <person name="Shapiro H."/>
            <person name="Schmutz J."/>
            <person name="Grimwood J."/>
            <person name="Lindquist E."/>
            <person name="Lucas S."/>
            <person name="Grigoriev I.V."/>
            <person name="Schmitt R."/>
            <person name="Kirk D."/>
            <person name="Rokhsar D.S."/>
        </authorList>
    </citation>
    <scope>NUCLEOTIDE SEQUENCE [LARGE SCALE GENOMIC DNA]</scope>
    <source>
        <strain evidence="6">f. Nagariensis / Eve</strain>
    </source>
</reference>
<gene>
    <name evidence="5" type="ORF">VOLCADRAFT_105201</name>
</gene>
<dbReference type="Gene3D" id="3.40.50.300">
    <property type="entry name" value="P-loop containing nucleotide triphosphate hydrolases"/>
    <property type="match status" value="2"/>
</dbReference>
<protein>
    <recommendedName>
        <fullName evidence="4">RecF/RecN/SMC N-terminal domain-containing protein</fullName>
    </recommendedName>
</protein>
<dbReference type="InterPro" id="IPR027417">
    <property type="entry name" value="P-loop_NTPase"/>
</dbReference>
<dbReference type="RefSeq" id="XP_002951685.1">
    <property type="nucleotide sequence ID" value="XM_002951639.1"/>
</dbReference>
<evidence type="ECO:0000256" key="3">
    <source>
        <dbReference type="SAM" id="MobiDB-lite"/>
    </source>
</evidence>
<keyword evidence="6" id="KW-1185">Reference proteome</keyword>
<dbReference type="SUPFAM" id="SSF75553">
    <property type="entry name" value="Smc hinge domain"/>
    <property type="match status" value="1"/>
</dbReference>
<feature type="region of interest" description="Disordered" evidence="3">
    <location>
        <begin position="105"/>
        <end position="134"/>
    </location>
</feature>
<dbReference type="PANTHER" id="PTHR43977">
    <property type="entry name" value="STRUCTURAL MAINTENANCE OF CHROMOSOMES PROTEIN 3"/>
    <property type="match status" value="1"/>
</dbReference>
<dbReference type="SUPFAM" id="SSF52540">
    <property type="entry name" value="P-loop containing nucleoside triphosphate hydrolases"/>
    <property type="match status" value="1"/>
</dbReference>
<dbReference type="STRING" id="3068.D8TZ83"/>
<dbReference type="EMBL" id="GL378346">
    <property type="protein sequence ID" value="EFJ47136.1"/>
    <property type="molecule type" value="Genomic_DNA"/>
</dbReference>
<proteinExistence type="predicted"/>
<evidence type="ECO:0000313" key="6">
    <source>
        <dbReference type="Proteomes" id="UP000001058"/>
    </source>
</evidence>
<dbReference type="GO" id="GO:0005524">
    <property type="term" value="F:ATP binding"/>
    <property type="evidence" value="ECO:0007669"/>
    <property type="project" value="InterPro"/>
</dbReference>
<evidence type="ECO:0000313" key="5">
    <source>
        <dbReference type="EMBL" id="EFJ47136.1"/>
    </source>
</evidence>
<feature type="region of interest" description="Disordered" evidence="3">
    <location>
        <begin position="1044"/>
        <end position="1073"/>
    </location>
</feature>
<feature type="region of interest" description="Disordered" evidence="3">
    <location>
        <begin position="477"/>
        <end position="498"/>
    </location>
</feature>
<keyword evidence="1 2" id="KW-0175">Coiled coil</keyword>
<dbReference type="Pfam" id="PF02463">
    <property type="entry name" value="SMC_N"/>
    <property type="match status" value="1"/>
</dbReference>
<dbReference type="Proteomes" id="UP000001058">
    <property type="component" value="Unassembled WGS sequence"/>
</dbReference>
<feature type="coiled-coil region" evidence="2">
    <location>
        <begin position="725"/>
        <end position="814"/>
    </location>
</feature>
<dbReference type="InParanoid" id="D8TZ83"/>
<dbReference type="eggNOG" id="KOG0996">
    <property type="taxonomic scope" value="Eukaryota"/>
</dbReference>